<dbReference type="SUPFAM" id="SSF52821">
    <property type="entry name" value="Rhodanese/Cell cycle control phosphatase"/>
    <property type="match status" value="1"/>
</dbReference>
<reference evidence="3" key="1">
    <citation type="submission" date="2022-04" db="EMBL/GenBank/DDBJ databases">
        <title>Halocatena sp. nov., isolated from a salt lake.</title>
        <authorList>
            <person name="Cui H.-L."/>
        </authorList>
    </citation>
    <scope>NUCLEOTIDE SEQUENCE</scope>
    <source>
        <strain evidence="3">AD-1</strain>
    </source>
</reference>
<dbReference type="EMBL" id="CP096019">
    <property type="protein sequence ID" value="UPM43653.1"/>
    <property type="molecule type" value="Genomic_DNA"/>
</dbReference>
<gene>
    <name evidence="3" type="ORF">MW046_04195</name>
</gene>
<dbReference type="CDD" id="cd00158">
    <property type="entry name" value="RHOD"/>
    <property type="match status" value="1"/>
</dbReference>
<name>A0A8U0A6S0_9EURY</name>
<dbReference type="RefSeq" id="WP_247994315.1">
    <property type="nucleotide sequence ID" value="NZ_CP096019.1"/>
</dbReference>
<dbReference type="InterPro" id="IPR036873">
    <property type="entry name" value="Rhodanese-like_dom_sf"/>
</dbReference>
<protein>
    <submittedName>
        <fullName evidence="3">Rhodanese-like domain-containing protein</fullName>
    </submittedName>
</protein>
<evidence type="ECO:0000256" key="1">
    <source>
        <dbReference type="SAM" id="MobiDB-lite"/>
    </source>
</evidence>
<dbReference type="GeneID" id="71927220"/>
<dbReference type="PROSITE" id="PS50206">
    <property type="entry name" value="RHODANESE_3"/>
    <property type="match status" value="1"/>
</dbReference>
<evidence type="ECO:0000259" key="2">
    <source>
        <dbReference type="PROSITE" id="PS50206"/>
    </source>
</evidence>
<dbReference type="KEGG" id="haad:MW046_04195"/>
<proteinExistence type="predicted"/>
<feature type="domain" description="Rhodanese" evidence="2">
    <location>
        <begin position="95"/>
        <end position="186"/>
    </location>
</feature>
<feature type="region of interest" description="Disordered" evidence="1">
    <location>
        <begin position="112"/>
        <end position="135"/>
    </location>
</feature>
<organism evidence="3 4">
    <name type="scientific">Halocatena salina</name>
    <dbReference type="NCBI Taxonomy" id="2934340"/>
    <lineage>
        <taxon>Archaea</taxon>
        <taxon>Methanobacteriati</taxon>
        <taxon>Methanobacteriota</taxon>
        <taxon>Stenosarchaea group</taxon>
        <taxon>Halobacteria</taxon>
        <taxon>Halobacteriales</taxon>
        <taxon>Natronomonadaceae</taxon>
        <taxon>Halocatena</taxon>
    </lineage>
</organism>
<dbReference type="AlphaFoldDB" id="A0A8U0A6S0"/>
<evidence type="ECO:0000313" key="3">
    <source>
        <dbReference type="EMBL" id="UPM43653.1"/>
    </source>
</evidence>
<dbReference type="Proteomes" id="UP000831768">
    <property type="component" value="Chromosome"/>
</dbReference>
<sequence length="279" mass="30423">MNGRAFTRRRLIQLAGTSVVVGVSGCLASDDGESDADGYAPPSVTQTTQTNETMSAMGNESSSPTPVDEDSFKTRPTRGVSVPLVPTDVAYAWYRNREARFVDARNGGYNESHISGAVRSPAPNGQTSDDPVESWPKSDRIVTYCRCPHHMSALRAANLINQGYERVYALDKGFDDWIEHGHPIAGSNVEKQPNRQTITGTTAPKFAGETAWAFHRKSDQQEATGIEKSGQYVLNLPFYDVTDDSMIEIKTPEYTIEKSLGELTSATITPAGTLSQNVQ</sequence>
<evidence type="ECO:0000313" key="4">
    <source>
        <dbReference type="Proteomes" id="UP000831768"/>
    </source>
</evidence>
<accession>A0A8U0A6S0</accession>
<dbReference type="SMART" id="SM00450">
    <property type="entry name" value="RHOD"/>
    <property type="match status" value="1"/>
</dbReference>
<keyword evidence="4" id="KW-1185">Reference proteome</keyword>
<dbReference type="Gene3D" id="3.40.250.10">
    <property type="entry name" value="Rhodanese-like domain"/>
    <property type="match status" value="1"/>
</dbReference>
<feature type="region of interest" description="Disordered" evidence="1">
    <location>
        <begin position="53"/>
        <end position="79"/>
    </location>
</feature>
<dbReference type="InterPro" id="IPR001763">
    <property type="entry name" value="Rhodanese-like_dom"/>
</dbReference>
<dbReference type="Pfam" id="PF00581">
    <property type="entry name" value="Rhodanese"/>
    <property type="match status" value="1"/>
</dbReference>
<feature type="compositionally biased region" description="Polar residues" evidence="1">
    <location>
        <begin position="53"/>
        <end position="65"/>
    </location>
</feature>
<dbReference type="PROSITE" id="PS51257">
    <property type="entry name" value="PROKAR_LIPOPROTEIN"/>
    <property type="match status" value="1"/>
</dbReference>